<dbReference type="Gene3D" id="3.20.20.140">
    <property type="entry name" value="Metal-dependent hydrolases"/>
    <property type="match status" value="1"/>
</dbReference>
<dbReference type="PIRSF" id="PIRSF005902">
    <property type="entry name" value="DNase_TatD"/>
    <property type="match status" value="1"/>
</dbReference>
<evidence type="ECO:0000256" key="4">
    <source>
        <dbReference type="PIRSR" id="PIRSR005902-1"/>
    </source>
</evidence>
<organism evidence="5 6">
    <name type="scientific">Dyella japonica DSM 16301</name>
    <dbReference type="NCBI Taxonomy" id="1440762"/>
    <lineage>
        <taxon>Bacteria</taxon>
        <taxon>Pseudomonadati</taxon>
        <taxon>Pseudomonadota</taxon>
        <taxon>Gammaproteobacteria</taxon>
        <taxon>Lysobacterales</taxon>
        <taxon>Rhodanobacteraceae</taxon>
        <taxon>Dyella</taxon>
    </lineage>
</organism>
<dbReference type="EMBL" id="JPLA01000003">
    <property type="protein sequence ID" value="KLD65893.1"/>
    <property type="molecule type" value="Genomic_DNA"/>
</dbReference>
<gene>
    <name evidence="5" type="ORF">Y882_01605</name>
</gene>
<dbReference type="Pfam" id="PF01026">
    <property type="entry name" value="TatD_DNase"/>
    <property type="match status" value="1"/>
</dbReference>
<protein>
    <submittedName>
        <fullName evidence="5">DNAase</fullName>
    </submittedName>
</protein>
<dbReference type="PATRIC" id="fig|1440762.4.peg.1982"/>
<dbReference type="GO" id="GO:0005829">
    <property type="term" value="C:cytosol"/>
    <property type="evidence" value="ECO:0007669"/>
    <property type="project" value="TreeGrafter"/>
</dbReference>
<dbReference type="PANTHER" id="PTHR46124">
    <property type="entry name" value="D-AMINOACYL-TRNA DEACYLASE"/>
    <property type="match status" value="1"/>
</dbReference>
<keyword evidence="2 4" id="KW-0479">Metal-binding</keyword>
<evidence type="ECO:0000256" key="3">
    <source>
        <dbReference type="ARBA" id="ARBA00022801"/>
    </source>
</evidence>
<dbReference type="GO" id="GO:0046872">
    <property type="term" value="F:metal ion binding"/>
    <property type="evidence" value="ECO:0007669"/>
    <property type="project" value="UniProtKB-KW"/>
</dbReference>
<feature type="binding site" evidence="4">
    <location>
        <position position="134"/>
    </location>
    <ligand>
        <name>a divalent metal cation</name>
        <dbReference type="ChEBI" id="CHEBI:60240"/>
        <label>2</label>
    </ligand>
</feature>
<dbReference type="STRING" id="1440762.Y882_01605"/>
<dbReference type="PROSITE" id="PS01090">
    <property type="entry name" value="TATD_2"/>
    <property type="match status" value="1"/>
</dbReference>
<sequence>MPRTVLELTDSHAHIDDASFAPDRDAMFERARDAGIRHIVVPAIDRASWPRIAALAANHACVLPAYGMHPMYLDEHRPGHLDVLTAWLKTHRAVAVGEIGLDYFLPELDVEQQRFYFQQQLQIARDFDLPVIVHARRAMDEVTSTMRRMGGLRGVVHSFSGSQQQAERLWELGFHLGIGGPVTYERAQRLRHIVATMPVERLLLETDAPDQPGACHRGERNEPSNMVEVLHVIAELRGVSPEVLAEATTRNARNLFRFD</sequence>
<dbReference type="Proteomes" id="UP000035481">
    <property type="component" value="Unassembled WGS sequence"/>
</dbReference>
<dbReference type="InterPro" id="IPR032466">
    <property type="entry name" value="Metal_Hydrolase"/>
</dbReference>
<feature type="binding site" evidence="4">
    <location>
        <position position="157"/>
    </location>
    <ligand>
        <name>a divalent metal cation</name>
        <dbReference type="ChEBI" id="CHEBI:60240"/>
        <label>2</label>
    </ligand>
</feature>
<comment type="caution">
    <text evidence="5">The sequence shown here is derived from an EMBL/GenBank/DDBJ whole genome shotgun (WGS) entry which is preliminary data.</text>
</comment>
<dbReference type="PANTHER" id="PTHR46124:SF3">
    <property type="entry name" value="HYDROLASE"/>
    <property type="match status" value="1"/>
</dbReference>
<feature type="binding site" evidence="4">
    <location>
        <position position="98"/>
    </location>
    <ligand>
        <name>a divalent metal cation</name>
        <dbReference type="ChEBI" id="CHEBI:60240"/>
        <label>1</label>
    </ligand>
</feature>
<keyword evidence="3" id="KW-0378">Hydrolase</keyword>
<evidence type="ECO:0000256" key="2">
    <source>
        <dbReference type="ARBA" id="ARBA00022723"/>
    </source>
</evidence>
<dbReference type="InterPro" id="IPR018228">
    <property type="entry name" value="DNase_TatD-rel_CS"/>
</dbReference>
<evidence type="ECO:0000313" key="6">
    <source>
        <dbReference type="Proteomes" id="UP000035481"/>
    </source>
</evidence>
<evidence type="ECO:0000256" key="1">
    <source>
        <dbReference type="ARBA" id="ARBA00009275"/>
    </source>
</evidence>
<evidence type="ECO:0000313" key="5">
    <source>
        <dbReference type="EMBL" id="KLD65893.1"/>
    </source>
</evidence>
<feature type="binding site" evidence="4">
    <location>
        <position position="207"/>
    </location>
    <ligand>
        <name>a divalent metal cation</name>
        <dbReference type="ChEBI" id="CHEBI:60240"/>
        <label>1</label>
    </ligand>
</feature>
<proteinExistence type="inferred from homology"/>
<comment type="similarity">
    <text evidence="1">Belongs to the metallo-dependent hydrolases superfamily. TatD-type hydrolase family.</text>
</comment>
<dbReference type="AlphaFoldDB" id="A0A0G9H8G2"/>
<accession>A0A0G9H8G2</accession>
<name>A0A0G9H8G2_9GAMM</name>
<feature type="binding site" evidence="4">
    <location>
        <position position="14"/>
    </location>
    <ligand>
        <name>a divalent metal cation</name>
        <dbReference type="ChEBI" id="CHEBI:60240"/>
        <label>1</label>
    </ligand>
</feature>
<dbReference type="CDD" id="cd01310">
    <property type="entry name" value="TatD_DNAse"/>
    <property type="match status" value="1"/>
</dbReference>
<dbReference type="InterPro" id="IPR001130">
    <property type="entry name" value="TatD-like"/>
</dbReference>
<dbReference type="GO" id="GO:0016788">
    <property type="term" value="F:hydrolase activity, acting on ester bonds"/>
    <property type="evidence" value="ECO:0007669"/>
    <property type="project" value="InterPro"/>
</dbReference>
<dbReference type="FunFam" id="3.20.20.140:FF:000005">
    <property type="entry name" value="TatD family hydrolase"/>
    <property type="match status" value="1"/>
</dbReference>
<feature type="binding site" evidence="4">
    <location>
        <position position="12"/>
    </location>
    <ligand>
        <name>a divalent metal cation</name>
        <dbReference type="ChEBI" id="CHEBI:60240"/>
        <label>1</label>
    </ligand>
</feature>
<reference evidence="5 6" key="1">
    <citation type="journal article" date="2015" name="Antonie Van Leeuwenhoek">
        <title>A phylogenomic and molecular marker based taxonomic framework for the order Xanthomonadales: proposal to transfer the families Algiphilaceae and Solimonadaceae to the order Nevskiales ord. nov. and to create a new family within the order Xanthomonadales, the family Rhodanobacteraceae fam. nov., containing the genus Rhodanobacter and its closest relatives.</title>
        <authorList>
            <person name="Naushad S."/>
            <person name="Adeolu M."/>
            <person name="Wong S."/>
            <person name="Sohail M."/>
            <person name="Schellhorn H.E."/>
            <person name="Gupta R.S."/>
        </authorList>
    </citation>
    <scope>NUCLEOTIDE SEQUENCE [LARGE SCALE GENOMIC DNA]</scope>
    <source>
        <strain evidence="5 6">DSM 16301</strain>
    </source>
</reference>
<dbReference type="SUPFAM" id="SSF51556">
    <property type="entry name" value="Metallo-dependent hydrolases"/>
    <property type="match status" value="1"/>
</dbReference>